<evidence type="ECO:0000313" key="3">
    <source>
        <dbReference type="Proteomes" id="UP001432000"/>
    </source>
</evidence>
<name>A0ABZ2PM27_9NOCA</name>
<dbReference type="InterPro" id="IPR011059">
    <property type="entry name" value="Metal-dep_hydrolase_composite"/>
</dbReference>
<proteinExistence type="predicted"/>
<feature type="domain" description="Amidohydrolase-related" evidence="1">
    <location>
        <begin position="57"/>
        <end position="410"/>
    </location>
</feature>
<accession>A0ABZ2PM27</accession>
<dbReference type="PANTHER" id="PTHR43135">
    <property type="entry name" value="ALPHA-D-RIBOSE 1-METHYLPHOSPHONATE 5-TRIPHOSPHATE DIPHOSPHATASE"/>
    <property type="match status" value="1"/>
</dbReference>
<dbReference type="SUPFAM" id="SSF51556">
    <property type="entry name" value="Metallo-dependent hydrolases"/>
    <property type="match status" value="1"/>
</dbReference>
<evidence type="ECO:0000313" key="2">
    <source>
        <dbReference type="EMBL" id="WXG68786.1"/>
    </source>
</evidence>
<reference evidence="2 3" key="1">
    <citation type="submission" date="2024-03" db="EMBL/GenBank/DDBJ databases">
        <title>Natural products discovery in diverse microorganisms through a two-stage MS feature dereplication strategy.</title>
        <authorList>
            <person name="Zhang R."/>
        </authorList>
    </citation>
    <scope>NUCLEOTIDE SEQUENCE [LARGE SCALE GENOMIC DNA]</scope>
    <source>
        <strain evidence="2 3">18930</strain>
    </source>
</reference>
<dbReference type="InterPro" id="IPR051781">
    <property type="entry name" value="Metallo-dep_Hydrolase"/>
</dbReference>
<dbReference type="Proteomes" id="UP001432000">
    <property type="component" value="Chromosome"/>
</dbReference>
<gene>
    <name evidence="2" type="ORF">WDS16_27005</name>
</gene>
<dbReference type="Gene3D" id="3.20.20.140">
    <property type="entry name" value="Metal-dependent hydrolases"/>
    <property type="match status" value="1"/>
</dbReference>
<organism evidence="2 3">
    <name type="scientific">Rhodococcus sovatensis</name>
    <dbReference type="NCBI Taxonomy" id="1805840"/>
    <lineage>
        <taxon>Bacteria</taxon>
        <taxon>Bacillati</taxon>
        <taxon>Actinomycetota</taxon>
        <taxon>Actinomycetes</taxon>
        <taxon>Mycobacteriales</taxon>
        <taxon>Nocardiaceae</taxon>
        <taxon>Rhodococcus</taxon>
    </lineage>
</organism>
<dbReference type="PANTHER" id="PTHR43135:SF3">
    <property type="entry name" value="ALPHA-D-RIBOSE 1-METHYLPHOSPHONATE 5-TRIPHOSPHATE DIPHOSPHATASE"/>
    <property type="match status" value="1"/>
</dbReference>
<sequence>MQRTLLTNVNIFDGTGSPSFPGEILIDGDRIARVEKGRGSIIPDGDVQVIDGRGGLLMPGLVEPHAHMTYNNLATVAEQGDLPPEETLLLTLKNTQLMLDAGFTSLYSAGSARMRTEVVVKQAIVSGQFVGPRMRSACPEITTTGGLGDVRKMHKDGDLMNTIADGADAVRAAVRTAIREGVDTIKMNLSSDDFQKIGDGKLTTYDDYEIAGGVKIAHDNGVFLACHARSDDSVRLALRHGFRSIYHCDYVEGETFDLLEEQKDHIFLAPAIGVTYTTAYEAAPWGIDQQTATVMHQFEMLDNFPKVYGEIRKRGIRFMPGGDYGFAWNPIGTNARDFEHFVEMLGMSPAEVLMAATKWGGELMAIDQLGLLREGWLADFIIVDGDPLEDVRILQDHDNVVLVVKGGDIVKLNMHYFNPETADRGARSITASGPNLGAFPERVREATSLITASTLATSGGSSNA</sequence>
<dbReference type="EMBL" id="CP147846">
    <property type="protein sequence ID" value="WXG68786.1"/>
    <property type="molecule type" value="Genomic_DNA"/>
</dbReference>
<dbReference type="RefSeq" id="WP_338889203.1">
    <property type="nucleotide sequence ID" value="NZ_CP147846.1"/>
</dbReference>
<dbReference type="Gene3D" id="2.30.40.10">
    <property type="entry name" value="Urease, subunit C, domain 1"/>
    <property type="match status" value="1"/>
</dbReference>
<dbReference type="InterPro" id="IPR006680">
    <property type="entry name" value="Amidohydro-rel"/>
</dbReference>
<dbReference type="SUPFAM" id="SSF51338">
    <property type="entry name" value="Composite domain of metallo-dependent hydrolases"/>
    <property type="match status" value="1"/>
</dbReference>
<dbReference type="InterPro" id="IPR032466">
    <property type="entry name" value="Metal_Hydrolase"/>
</dbReference>
<dbReference type="Pfam" id="PF01979">
    <property type="entry name" value="Amidohydro_1"/>
    <property type="match status" value="1"/>
</dbReference>
<evidence type="ECO:0000259" key="1">
    <source>
        <dbReference type="Pfam" id="PF01979"/>
    </source>
</evidence>
<keyword evidence="3" id="KW-1185">Reference proteome</keyword>
<protein>
    <submittedName>
        <fullName evidence="2">Amidohydrolase family protein</fullName>
    </submittedName>
</protein>